<gene>
    <name evidence="2" type="primary">lptD</name>
    <name evidence="2" type="ORF">JIN82_03505</name>
</gene>
<dbReference type="Proteomes" id="UP000624703">
    <property type="component" value="Unassembled WGS sequence"/>
</dbReference>
<dbReference type="GO" id="GO:1990351">
    <property type="term" value="C:transporter complex"/>
    <property type="evidence" value="ECO:0007669"/>
    <property type="project" value="TreeGrafter"/>
</dbReference>
<reference evidence="2" key="1">
    <citation type="submission" date="2021-01" db="EMBL/GenBank/DDBJ databases">
        <title>Modified the classification status of verrucomicrobia.</title>
        <authorList>
            <person name="Feng X."/>
        </authorList>
    </citation>
    <scope>NUCLEOTIDE SEQUENCE</scope>
    <source>
        <strain evidence="2">_KCTC 22039</strain>
    </source>
</reference>
<evidence type="ECO:0000313" key="3">
    <source>
        <dbReference type="Proteomes" id="UP000624703"/>
    </source>
</evidence>
<dbReference type="AlphaFoldDB" id="A0A8J7ME86"/>
<dbReference type="InterPro" id="IPR050218">
    <property type="entry name" value="LptD"/>
</dbReference>
<dbReference type="RefSeq" id="WP_200310257.1">
    <property type="nucleotide sequence ID" value="NZ_JAENIM010000020.1"/>
</dbReference>
<proteinExistence type="predicted"/>
<feature type="chain" id="PRO_5035318119" evidence="1">
    <location>
        <begin position="20"/>
        <end position="769"/>
    </location>
</feature>
<keyword evidence="3" id="KW-1185">Reference proteome</keyword>
<evidence type="ECO:0000256" key="1">
    <source>
        <dbReference type="SAM" id="SignalP"/>
    </source>
</evidence>
<dbReference type="GO" id="GO:0009279">
    <property type="term" value="C:cell outer membrane"/>
    <property type="evidence" value="ECO:0007669"/>
    <property type="project" value="TreeGrafter"/>
</dbReference>
<keyword evidence="1" id="KW-0732">Signal</keyword>
<organism evidence="2 3">
    <name type="scientific">Persicirhabdus sediminis</name>
    <dbReference type="NCBI Taxonomy" id="454144"/>
    <lineage>
        <taxon>Bacteria</taxon>
        <taxon>Pseudomonadati</taxon>
        <taxon>Verrucomicrobiota</taxon>
        <taxon>Verrucomicrobiia</taxon>
        <taxon>Verrucomicrobiales</taxon>
        <taxon>Verrucomicrobiaceae</taxon>
        <taxon>Persicirhabdus</taxon>
    </lineage>
</organism>
<protein>
    <submittedName>
        <fullName evidence="2">LPS assembly protein LptD</fullName>
    </submittedName>
</protein>
<sequence length="769" mass="88529">MKRLFISSISLVVSLSTLAQEVQPERDGEVFEAPSILGGDDFAVPSMPESLVINNTGGIEFDMGSGSIIYKDNVSIIADNGLELFANRARVDSKTQNIYLDGDVSIFQGPVLMRGKKAIFNYETQQIDTKQLRTAMPPLFIEADDFSSKVVDGKHLLEAKNAGITTHDYSTPNYWLRSDSTTIEDKERVTFEKMRLKSGDRQLFYLPYLSQPLDQALGYHVTPGAKTSWGLFLLNRYAIMLGGKTDPNTGKKTDQWLLSDWQLDLRTRRGVGLGVDLIDQRMKENKNLGWLKLYYLYDLDPNYERSSIPREGLDPNRGKVEFKYRFDLDENTDRKYYANFNLTYLSDEFFLEDFEPNTFQLDPAPDNTLGLFRQSERTLAGVYARVRPNEFYQSDTRLPELFVDQARAPIFNSGILHEGRTSLGVYREYGPTYKNQASIPDMEDLVFPEADYQRFYTHQEISKPFMLADTFAVTPRLGGGYRQYWDIDNTGENQGSAHFAAAMDLSMKVSKVYDVDRHDWGIDSLMHIMQPYSTFSFVAAEEIQSNFTKVDRLNASTRPRPLDVGRYSAIDDLQDWSILRLGLRNTLLTKRDGSSHEWLTLDTYIDAYFDDPEFDRNLSNLYNDLRFQPLPWMYLNLETQFPLSQDEADFNELTMSTTFMPKDDLEFSVSYRHLDSHPVLQNSDRLDVRGYARLSETWGVSFYQSWEFDDSTLEYQLYSLHKDMSSWTASIGLMMRDNRAEQDEYGFLINFSLKALPSISLPLTLDVNQ</sequence>
<name>A0A8J7ME86_9BACT</name>
<evidence type="ECO:0000313" key="2">
    <source>
        <dbReference type="EMBL" id="MBK1790219.1"/>
    </source>
</evidence>
<feature type="signal peptide" evidence="1">
    <location>
        <begin position="1"/>
        <end position="19"/>
    </location>
</feature>
<dbReference type="PANTHER" id="PTHR30189">
    <property type="entry name" value="LPS-ASSEMBLY PROTEIN"/>
    <property type="match status" value="1"/>
</dbReference>
<dbReference type="PANTHER" id="PTHR30189:SF1">
    <property type="entry name" value="LPS-ASSEMBLY PROTEIN LPTD"/>
    <property type="match status" value="1"/>
</dbReference>
<dbReference type="EMBL" id="JAENIM010000020">
    <property type="protein sequence ID" value="MBK1790219.1"/>
    <property type="molecule type" value="Genomic_DNA"/>
</dbReference>
<accession>A0A8J7ME86</accession>
<comment type="caution">
    <text evidence="2">The sequence shown here is derived from an EMBL/GenBank/DDBJ whole genome shotgun (WGS) entry which is preliminary data.</text>
</comment>